<gene>
    <name evidence="9" type="ORF">CAC42_5345</name>
</gene>
<organism evidence="9 10">
    <name type="scientific">Sphaceloma murrayae</name>
    <dbReference type="NCBI Taxonomy" id="2082308"/>
    <lineage>
        <taxon>Eukaryota</taxon>
        <taxon>Fungi</taxon>
        <taxon>Dikarya</taxon>
        <taxon>Ascomycota</taxon>
        <taxon>Pezizomycotina</taxon>
        <taxon>Dothideomycetes</taxon>
        <taxon>Dothideomycetidae</taxon>
        <taxon>Myriangiales</taxon>
        <taxon>Elsinoaceae</taxon>
        <taxon>Sphaceloma</taxon>
    </lineage>
</organism>
<reference evidence="9 10" key="1">
    <citation type="submission" date="2017-06" db="EMBL/GenBank/DDBJ databases">
        <title>Draft genome sequence of a variant of Elsinoe murrayae.</title>
        <authorList>
            <person name="Cheng Q."/>
        </authorList>
    </citation>
    <scope>NUCLEOTIDE SEQUENCE [LARGE SCALE GENOMIC DNA]</scope>
    <source>
        <strain evidence="9 10">CQ-2017a</strain>
    </source>
</reference>
<evidence type="ECO:0000256" key="3">
    <source>
        <dbReference type="ARBA" id="ARBA00022989"/>
    </source>
</evidence>
<keyword evidence="10" id="KW-1185">Reference proteome</keyword>
<feature type="compositionally biased region" description="Basic and acidic residues" evidence="6">
    <location>
        <begin position="378"/>
        <end position="399"/>
    </location>
</feature>
<proteinExistence type="inferred from homology"/>
<feature type="transmembrane region" description="Helical" evidence="7">
    <location>
        <begin position="167"/>
        <end position="195"/>
    </location>
</feature>
<dbReference type="PANTHER" id="PTHR33048">
    <property type="entry name" value="PTH11-LIKE INTEGRAL MEMBRANE PROTEIN (AFU_ORTHOLOGUE AFUA_5G11245)"/>
    <property type="match status" value="1"/>
</dbReference>
<dbReference type="PANTHER" id="PTHR33048:SF96">
    <property type="entry name" value="INTEGRAL MEMBRANE PROTEIN"/>
    <property type="match status" value="1"/>
</dbReference>
<feature type="domain" description="Rhodopsin" evidence="8">
    <location>
        <begin position="35"/>
        <end position="271"/>
    </location>
</feature>
<evidence type="ECO:0000256" key="5">
    <source>
        <dbReference type="ARBA" id="ARBA00038359"/>
    </source>
</evidence>
<dbReference type="EMBL" id="NKHZ01000039">
    <property type="protein sequence ID" value="PNS18806.1"/>
    <property type="molecule type" value="Genomic_DNA"/>
</dbReference>
<evidence type="ECO:0000259" key="8">
    <source>
        <dbReference type="Pfam" id="PF20684"/>
    </source>
</evidence>
<dbReference type="InterPro" id="IPR052337">
    <property type="entry name" value="SAT4-like"/>
</dbReference>
<keyword evidence="4 7" id="KW-0472">Membrane</keyword>
<protein>
    <recommendedName>
        <fullName evidence="8">Rhodopsin domain-containing protein</fullName>
    </recommendedName>
</protein>
<comment type="caution">
    <text evidence="9">The sequence shown here is derived from an EMBL/GenBank/DDBJ whole genome shotgun (WGS) entry which is preliminary data.</text>
</comment>
<feature type="transmembrane region" description="Helical" evidence="7">
    <location>
        <begin position="51"/>
        <end position="74"/>
    </location>
</feature>
<name>A0A2K1QUR5_9PEZI</name>
<evidence type="ECO:0000313" key="9">
    <source>
        <dbReference type="EMBL" id="PNS18806.1"/>
    </source>
</evidence>
<dbReference type="InParanoid" id="A0A2K1QUR5"/>
<comment type="subcellular location">
    <subcellularLocation>
        <location evidence="1">Membrane</location>
        <topology evidence="1">Multi-pass membrane protein</topology>
    </subcellularLocation>
</comment>
<keyword evidence="3 7" id="KW-1133">Transmembrane helix</keyword>
<evidence type="ECO:0000256" key="2">
    <source>
        <dbReference type="ARBA" id="ARBA00022692"/>
    </source>
</evidence>
<feature type="transmembrane region" description="Helical" evidence="7">
    <location>
        <begin position="86"/>
        <end position="114"/>
    </location>
</feature>
<comment type="similarity">
    <text evidence="5">Belongs to the SAT4 family.</text>
</comment>
<dbReference type="Proteomes" id="UP000243797">
    <property type="component" value="Unassembled WGS sequence"/>
</dbReference>
<feature type="transmembrane region" description="Helical" evidence="7">
    <location>
        <begin position="17"/>
        <end position="39"/>
    </location>
</feature>
<dbReference type="InterPro" id="IPR049326">
    <property type="entry name" value="Rhodopsin_dom_fungi"/>
</dbReference>
<dbReference type="AlphaFoldDB" id="A0A2K1QUR5"/>
<feature type="region of interest" description="Disordered" evidence="6">
    <location>
        <begin position="356"/>
        <end position="409"/>
    </location>
</feature>
<feature type="transmembrane region" description="Helical" evidence="7">
    <location>
        <begin position="126"/>
        <end position="147"/>
    </location>
</feature>
<evidence type="ECO:0000256" key="1">
    <source>
        <dbReference type="ARBA" id="ARBA00004141"/>
    </source>
</evidence>
<dbReference type="OrthoDB" id="4682787at2759"/>
<evidence type="ECO:0000256" key="7">
    <source>
        <dbReference type="SAM" id="Phobius"/>
    </source>
</evidence>
<feature type="transmembrane region" description="Helical" evidence="7">
    <location>
        <begin position="247"/>
        <end position="269"/>
    </location>
</feature>
<sequence length="426" mass="47308">MADSEATMPLPNIHPELYIALPLSALVLASVCLSLRLYVRAVLLRAIRLDDYLLISAYIVFASHALLEVSYGLVILHRGLETQTMFALAVLQFQGFLCQLSQVLIKAALAVFYLHILPLDSWQRPVLVVTYALFATFTFVYAWVNLFQCGDPLDLLNPAPKCLSLDALSVCTYVSMVANMTTDWLMTLLPVTVIWSSAMDRKTKASVAAVMFLGASASVVSMARIPLMHLGLWTGPQDFAKVTPFTMLAFWENCVGIMAVALAGTMPLFRKMLGEQPHGGGKEVLAKWTVGGGEIGRGSRRSSRSVVDVEKAEVEGEGSWREREREVGVVAKEQKAVLVLQDERADRVAKAGRLASIDEIDSGEEEEEEEEVVESEEKEQIEKEPESGSESERNEERVHKGMSIVSLTFEIDDEDRDKDWFEDIEL</sequence>
<feature type="compositionally biased region" description="Acidic residues" evidence="6">
    <location>
        <begin position="358"/>
        <end position="377"/>
    </location>
</feature>
<dbReference type="Pfam" id="PF20684">
    <property type="entry name" value="Fung_rhodopsin"/>
    <property type="match status" value="1"/>
</dbReference>
<feature type="transmembrane region" description="Helical" evidence="7">
    <location>
        <begin position="207"/>
        <end position="227"/>
    </location>
</feature>
<evidence type="ECO:0000256" key="6">
    <source>
        <dbReference type="SAM" id="MobiDB-lite"/>
    </source>
</evidence>
<dbReference type="GO" id="GO:0016020">
    <property type="term" value="C:membrane"/>
    <property type="evidence" value="ECO:0007669"/>
    <property type="project" value="UniProtKB-SubCell"/>
</dbReference>
<accession>A0A2K1QUR5</accession>
<keyword evidence="2 7" id="KW-0812">Transmembrane</keyword>
<evidence type="ECO:0000256" key="4">
    <source>
        <dbReference type="ARBA" id="ARBA00023136"/>
    </source>
</evidence>
<evidence type="ECO:0000313" key="10">
    <source>
        <dbReference type="Proteomes" id="UP000243797"/>
    </source>
</evidence>